<comment type="caution">
    <text evidence="1">The sequence shown here is derived from an EMBL/GenBank/DDBJ whole genome shotgun (WGS) entry which is preliminary data.</text>
</comment>
<dbReference type="Proteomes" id="UP000232722">
    <property type="component" value="Unassembled WGS sequence"/>
</dbReference>
<reference evidence="1 2" key="2">
    <citation type="submission" date="2017-09" db="EMBL/GenBank/DDBJ databases">
        <title>Extensive intraspecific genome diversity in a model arbuscular mycorrhizal fungus.</title>
        <authorList>
            <person name="Chen E.C."/>
            <person name="Morin E."/>
            <person name="Beaudet D."/>
            <person name="Noel J."/>
            <person name="Ndikumana S."/>
            <person name="Charron P."/>
            <person name="St-Onge C."/>
            <person name="Giorgi J."/>
            <person name="Grigoriev I.V."/>
            <person name="Roux C."/>
            <person name="Martin F.M."/>
            <person name="Corradi N."/>
        </authorList>
    </citation>
    <scope>NUCLEOTIDE SEQUENCE [LARGE SCALE GENOMIC DNA]</scope>
    <source>
        <strain evidence="1 2">A5</strain>
    </source>
</reference>
<dbReference type="EMBL" id="LLXJ01002043">
    <property type="protein sequence ID" value="PKB99890.1"/>
    <property type="molecule type" value="Genomic_DNA"/>
</dbReference>
<protein>
    <submittedName>
        <fullName evidence="1">Uncharacterized protein</fullName>
    </submittedName>
</protein>
<reference evidence="1 2" key="1">
    <citation type="submission" date="2016-04" db="EMBL/GenBank/DDBJ databases">
        <title>Genome analyses suggest a sexual origin of heterokaryosis in a supposedly ancient asexual fungus.</title>
        <authorList>
            <person name="Ropars J."/>
            <person name="Sedzielewska K."/>
            <person name="Noel J."/>
            <person name="Charron P."/>
            <person name="Farinelli L."/>
            <person name="Marton T."/>
            <person name="Kruger M."/>
            <person name="Pelin A."/>
            <person name="Brachmann A."/>
            <person name="Corradi N."/>
        </authorList>
    </citation>
    <scope>NUCLEOTIDE SEQUENCE [LARGE SCALE GENOMIC DNA]</scope>
    <source>
        <strain evidence="1 2">A5</strain>
    </source>
</reference>
<evidence type="ECO:0000313" key="2">
    <source>
        <dbReference type="Proteomes" id="UP000232722"/>
    </source>
</evidence>
<accession>A0A2N0NZ87</accession>
<evidence type="ECO:0000313" key="1">
    <source>
        <dbReference type="EMBL" id="PKB99890.1"/>
    </source>
</evidence>
<organism evidence="1 2">
    <name type="scientific">Rhizophagus irregularis</name>
    <dbReference type="NCBI Taxonomy" id="588596"/>
    <lineage>
        <taxon>Eukaryota</taxon>
        <taxon>Fungi</taxon>
        <taxon>Fungi incertae sedis</taxon>
        <taxon>Mucoromycota</taxon>
        <taxon>Glomeromycotina</taxon>
        <taxon>Glomeromycetes</taxon>
        <taxon>Glomerales</taxon>
        <taxon>Glomeraceae</taxon>
        <taxon>Rhizophagus</taxon>
    </lineage>
</organism>
<gene>
    <name evidence="1" type="ORF">RhiirA5_429019</name>
</gene>
<name>A0A2N0NZ87_9GLOM</name>
<dbReference type="AlphaFoldDB" id="A0A2N0NZ87"/>
<proteinExistence type="predicted"/>
<dbReference type="VEuPathDB" id="FungiDB:RhiirA1_452790"/>
<sequence length="101" mass="11837">MLLQFWTRSKDPDKIKDILMQLYNCGFLQTTPENHTKQFWNAFHDALVSNIREIVGKRRILSIIADTFSYETIKRNLSVTRYYVRINGPGGVQMEKPKITS</sequence>